<dbReference type="GO" id="GO:0004803">
    <property type="term" value="F:transposase activity"/>
    <property type="evidence" value="ECO:0007669"/>
    <property type="project" value="InterPro"/>
</dbReference>
<evidence type="ECO:0000259" key="1">
    <source>
        <dbReference type="Pfam" id="PF01548"/>
    </source>
</evidence>
<dbReference type="AlphaFoldDB" id="E0PG01"/>
<dbReference type="GO" id="GO:0003677">
    <property type="term" value="F:DNA binding"/>
    <property type="evidence" value="ECO:0007669"/>
    <property type="project" value="InterPro"/>
</dbReference>
<dbReference type="PANTHER" id="PTHR33055">
    <property type="entry name" value="TRANSPOSASE FOR INSERTION SEQUENCE ELEMENT IS1111A"/>
    <property type="match status" value="1"/>
</dbReference>
<dbReference type="Pfam" id="PF01548">
    <property type="entry name" value="DEDD_Tnp_IS110"/>
    <property type="match status" value="1"/>
</dbReference>
<name>E0PG01_STREI</name>
<dbReference type="HOGENOM" id="CLU_036902_18_0_9"/>
<proteinExistence type="predicted"/>
<keyword evidence="3" id="KW-1185">Reference proteome</keyword>
<evidence type="ECO:0000313" key="3">
    <source>
        <dbReference type="Proteomes" id="UP000004290"/>
    </source>
</evidence>
<feature type="domain" description="Transposase IS110-like N-terminal" evidence="1">
    <location>
        <begin position="10"/>
        <end position="141"/>
    </location>
</feature>
<organism evidence="2 3">
    <name type="scientific">Streptococcus equinus ATCC 700338</name>
    <dbReference type="NCBI Taxonomy" id="864569"/>
    <lineage>
        <taxon>Bacteria</taxon>
        <taxon>Bacillati</taxon>
        <taxon>Bacillota</taxon>
        <taxon>Bacilli</taxon>
        <taxon>Lactobacillales</taxon>
        <taxon>Streptococcaceae</taxon>
        <taxon>Streptococcus</taxon>
    </lineage>
</organism>
<accession>E0PG01</accession>
<dbReference type="InterPro" id="IPR047650">
    <property type="entry name" value="Transpos_IS110"/>
</dbReference>
<comment type="caution">
    <text evidence="2">The sequence shown here is derived from an EMBL/GenBank/DDBJ whole genome shotgun (WGS) entry which is preliminary data.</text>
</comment>
<dbReference type="InterPro" id="IPR002525">
    <property type="entry name" value="Transp_IS110-like_N"/>
</dbReference>
<gene>
    <name evidence="2" type="ORF">HMPREF9319_1774</name>
</gene>
<reference evidence="2 3" key="1">
    <citation type="submission" date="2010-07" db="EMBL/GenBank/DDBJ databases">
        <authorList>
            <person name="Muzny D."/>
            <person name="Qin X."/>
            <person name="Deng J."/>
            <person name="Jiang H."/>
            <person name="Liu Y."/>
            <person name="Qu J."/>
            <person name="Song X.-Z."/>
            <person name="Zhang L."/>
            <person name="Thornton R."/>
            <person name="Coyle M."/>
            <person name="Francisco L."/>
            <person name="Jackson L."/>
            <person name="Javaid M."/>
            <person name="Korchina V."/>
            <person name="Kovar C."/>
            <person name="Mata R."/>
            <person name="Mathew T."/>
            <person name="Ngo R."/>
            <person name="Nguyen L."/>
            <person name="Nguyen N."/>
            <person name="Okwuonu G."/>
            <person name="Ongeri F."/>
            <person name="Pham C."/>
            <person name="Simmons D."/>
            <person name="Wilczek-Boney K."/>
            <person name="Hale W."/>
            <person name="Jakkamsetti A."/>
            <person name="Pham P."/>
            <person name="Ruth R."/>
            <person name="San Lucas F."/>
            <person name="Warren J."/>
            <person name="Zhang J."/>
            <person name="Zhao Z."/>
            <person name="Zhou C."/>
            <person name="Zhu D."/>
            <person name="Lee S."/>
            <person name="Bess C."/>
            <person name="Blankenburg K."/>
            <person name="Forbes L."/>
            <person name="Fu Q."/>
            <person name="Gubbala S."/>
            <person name="Hirani K."/>
            <person name="Jayaseelan J.C."/>
            <person name="Lara F."/>
            <person name="Munidasa M."/>
            <person name="Palculict T."/>
            <person name="Patil S."/>
            <person name="Pu L.-L."/>
            <person name="Saada N."/>
            <person name="Tang L."/>
            <person name="Weissenberger G."/>
            <person name="Zhu Y."/>
            <person name="Hemphill L."/>
            <person name="Shang Y."/>
            <person name="Youmans B."/>
            <person name="Ayvaz T."/>
            <person name="Ross M."/>
            <person name="Santibanez J."/>
            <person name="Aqrawi P."/>
            <person name="Gross S."/>
            <person name="Joshi V."/>
            <person name="Fowler G."/>
            <person name="Nazareth L."/>
            <person name="Reid J."/>
            <person name="Worley K."/>
            <person name="Petrosino J."/>
            <person name="Highlander S."/>
            <person name="Gibbs R."/>
        </authorList>
    </citation>
    <scope>NUCLEOTIDE SEQUENCE [LARGE SCALE GENOMIC DNA]</scope>
    <source>
        <strain evidence="2 3">ATCC 700338</strain>
    </source>
</reference>
<dbReference type="GO" id="GO:0006313">
    <property type="term" value="P:DNA transposition"/>
    <property type="evidence" value="ECO:0007669"/>
    <property type="project" value="InterPro"/>
</dbReference>
<protein>
    <recommendedName>
        <fullName evidence="1">Transposase IS110-like N-terminal domain-containing protein</fullName>
    </recommendedName>
</protein>
<dbReference type="EMBL" id="AEEL01000024">
    <property type="protein sequence ID" value="EFM26634.1"/>
    <property type="molecule type" value="Genomic_DNA"/>
</dbReference>
<sequence length="198" mass="23260">MLKIVYPNCCGIDVHKTFIVAVIAITDNHGITSYHRKRFSTFTNGLLQLRDWLEYYSCFDVCMESTGKYWIPVFNILEEHTNIYLAHPKYVKAIRGKKTDKKDAQWIADLFKHDLVASSFIPPLKIRQLRDLFRYRMKLCELHAVARKIVTRTASLGLTSRLQVSFPMFLERVLKRLLEASLTIQTRNQTLNSWFTRE</sequence>
<dbReference type="Proteomes" id="UP000004290">
    <property type="component" value="Unassembled WGS sequence"/>
</dbReference>
<evidence type="ECO:0000313" key="2">
    <source>
        <dbReference type="EMBL" id="EFM26634.1"/>
    </source>
</evidence>